<comment type="subcellular location">
    <subcellularLocation>
        <location evidence="1">Membrane</location>
        <topology evidence="1">Multi-pass membrane protein</topology>
    </subcellularLocation>
</comment>
<dbReference type="PANTHER" id="PTHR10383">
    <property type="entry name" value="SERINE INCORPORATOR"/>
    <property type="match status" value="1"/>
</dbReference>
<keyword evidence="8" id="KW-1185">Reference proteome</keyword>
<dbReference type="Pfam" id="PF03348">
    <property type="entry name" value="Serinc"/>
    <property type="match status" value="1"/>
</dbReference>
<evidence type="ECO:0000256" key="1">
    <source>
        <dbReference type="ARBA" id="ARBA00004141"/>
    </source>
</evidence>
<evidence type="ECO:0000256" key="4">
    <source>
        <dbReference type="ARBA" id="ARBA00022989"/>
    </source>
</evidence>
<dbReference type="InterPro" id="IPR005016">
    <property type="entry name" value="TDE1/TMS"/>
</dbReference>
<keyword evidence="3 6" id="KW-0812">Transmembrane</keyword>
<comment type="similarity">
    <text evidence="2">Belongs to the TDE1 family.</text>
</comment>
<reference evidence="7" key="3">
    <citation type="journal article" date="2017" name="Nature">
        <title>Genome sequence of the progenitor of the wheat D genome Aegilops tauschii.</title>
        <authorList>
            <person name="Luo M.C."/>
            <person name="Gu Y.Q."/>
            <person name="Puiu D."/>
            <person name="Wang H."/>
            <person name="Twardziok S.O."/>
            <person name="Deal K.R."/>
            <person name="Huo N."/>
            <person name="Zhu T."/>
            <person name="Wang L."/>
            <person name="Wang Y."/>
            <person name="McGuire P.E."/>
            <person name="Liu S."/>
            <person name="Long H."/>
            <person name="Ramasamy R.K."/>
            <person name="Rodriguez J.C."/>
            <person name="Van S.L."/>
            <person name="Yuan L."/>
            <person name="Wang Z."/>
            <person name="Xia Z."/>
            <person name="Xiao L."/>
            <person name="Anderson O.D."/>
            <person name="Ouyang S."/>
            <person name="Liang Y."/>
            <person name="Zimin A.V."/>
            <person name="Pertea G."/>
            <person name="Qi P."/>
            <person name="Bennetzen J.L."/>
            <person name="Dai X."/>
            <person name="Dawson M.W."/>
            <person name="Muller H.G."/>
            <person name="Kugler K."/>
            <person name="Rivarola-Duarte L."/>
            <person name="Spannagl M."/>
            <person name="Mayer K.F.X."/>
            <person name="Lu F.H."/>
            <person name="Bevan M.W."/>
            <person name="Leroy P."/>
            <person name="Li P."/>
            <person name="You F.M."/>
            <person name="Sun Q."/>
            <person name="Liu Z."/>
            <person name="Lyons E."/>
            <person name="Wicker T."/>
            <person name="Salzberg S.L."/>
            <person name="Devos K.M."/>
            <person name="Dvorak J."/>
        </authorList>
    </citation>
    <scope>NUCLEOTIDE SEQUENCE [LARGE SCALE GENOMIC DNA]</scope>
    <source>
        <strain evidence="7">cv. AL8/78</strain>
    </source>
</reference>
<evidence type="ECO:0000256" key="5">
    <source>
        <dbReference type="ARBA" id="ARBA00023136"/>
    </source>
</evidence>
<dbReference type="AlphaFoldDB" id="A0A453E8W6"/>
<evidence type="ECO:0000256" key="6">
    <source>
        <dbReference type="SAM" id="Phobius"/>
    </source>
</evidence>
<evidence type="ECO:0000313" key="8">
    <source>
        <dbReference type="Proteomes" id="UP000015105"/>
    </source>
</evidence>
<dbReference type="Gramene" id="AET3Gv20260800.5">
    <property type="protein sequence ID" value="AET3Gv20260800.5"/>
    <property type="gene ID" value="AET3Gv20260800"/>
</dbReference>
<dbReference type="PANTHER" id="PTHR10383:SF63">
    <property type="entry name" value="OS01G0179800 PROTEIN"/>
    <property type="match status" value="1"/>
</dbReference>
<protein>
    <submittedName>
        <fullName evidence="7">Uncharacterized protein</fullName>
    </submittedName>
</protein>
<reference evidence="8" key="2">
    <citation type="journal article" date="2017" name="Nat. Plants">
        <title>The Aegilops tauschii genome reveals multiple impacts of transposons.</title>
        <authorList>
            <person name="Zhao G."/>
            <person name="Zou C."/>
            <person name="Li K."/>
            <person name="Wang K."/>
            <person name="Li T."/>
            <person name="Gao L."/>
            <person name="Zhang X."/>
            <person name="Wang H."/>
            <person name="Yang Z."/>
            <person name="Liu X."/>
            <person name="Jiang W."/>
            <person name="Mao L."/>
            <person name="Kong X."/>
            <person name="Jiao Y."/>
            <person name="Jia J."/>
        </authorList>
    </citation>
    <scope>NUCLEOTIDE SEQUENCE [LARGE SCALE GENOMIC DNA]</scope>
    <source>
        <strain evidence="8">cv. AL8/78</strain>
    </source>
</reference>
<keyword evidence="5 6" id="KW-0472">Membrane</keyword>
<accession>A0A453E8W6</accession>
<proteinExistence type="inferred from homology"/>
<dbReference type="GO" id="GO:0016020">
    <property type="term" value="C:membrane"/>
    <property type="evidence" value="ECO:0007669"/>
    <property type="project" value="UniProtKB-SubCell"/>
</dbReference>
<reference evidence="7" key="5">
    <citation type="journal article" date="2021" name="G3 (Bethesda)">
        <title>Aegilops tauschii genome assembly Aet v5.0 features greater sequence contiguity and improved annotation.</title>
        <authorList>
            <person name="Wang L."/>
            <person name="Zhu T."/>
            <person name="Rodriguez J.C."/>
            <person name="Deal K.R."/>
            <person name="Dubcovsky J."/>
            <person name="McGuire P.E."/>
            <person name="Lux T."/>
            <person name="Spannagl M."/>
            <person name="Mayer K.F.X."/>
            <person name="Baldrich P."/>
            <person name="Meyers B.C."/>
            <person name="Huo N."/>
            <person name="Gu Y.Q."/>
            <person name="Zhou H."/>
            <person name="Devos K.M."/>
            <person name="Bennetzen J.L."/>
            <person name="Unver T."/>
            <person name="Budak H."/>
            <person name="Gulick P.J."/>
            <person name="Galiba G."/>
            <person name="Kalapos B."/>
            <person name="Nelson D.R."/>
            <person name="Li P."/>
            <person name="You F.M."/>
            <person name="Luo M.C."/>
            <person name="Dvorak J."/>
        </authorList>
    </citation>
    <scope>NUCLEOTIDE SEQUENCE [LARGE SCALE GENOMIC DNA]</scope>
    <source>
        <strain evidence="7">cv. AL8/78</strain>
    </source>
</reference>
<name>A0A453E8W6_AEGTS</name>
<reference evidence="8" key="1">
    <citation type="journal article" date="2014" name="Science">
        <title>Ancient hybridizations among the ancestral genomes of bread wheat.</title>
        <authorList>
            <consortium name="International Wheat Genome Sequencing Consortium,"/>
            <person name="Marcussen T."/>
            <person name="Sandve S.R."/>
            <person name="Heier L."/>
            <person name="Spannagl M."/>
            <person name="Pfeifer M."/>
            <person name="Jakobsen K.S."/>
            <person name="Wulff B.B."/>
            <person name="Steuernagel B."/>
            <person name="Mayer K.F."/>
            <person name="Olsen O.A."/>
        </authorList>
    </citation>
    <scope>NUCLEOTIDE SEQUENCE [LARGE SCALE GENOMIC DNA]</scope>
    <source>
        <strain evidence="8">cv. AL8/78</strain>
    </source>
</reference>
<keyword evidence="4 6" id="KW-1133">Transmembrane helix</keyword>
<feature type="transmembrane region" description="Helical" evidence="6">
    <location>
        <begin position="144"/>
        <end position="166"/>
    </location>
</feature>
<dbReference type="EnsemblPlants" id="AET3Gv20260800.5">
    <property type="protein sequence ID" value="AET3Gv20260800.5"/>
    <property type="gene ID" value="AET3Gv20260800"/>
</dbReference>
<sequence>MTLDGGLPVTADGAGVPTVAERSGGGCGPRVAPEVVVERDGGSGAGVTILAMERDGGVGAGVAPTAAESEGGGGRSCGEQCVIRVAEESCCARCVCVGPNPMMARYVYALIFLVTNLLAWTVRDYGHSALGELRRLRGCQGARYCLGAEGVLRISLGCFLFFFVMFLSTMKTRKVHDCRNSWHSEWWPVKIVLWMALTAVPFFAPSPLIQLYGKVAHFGAGGVPRDPAHQRDQVHHVAQRLLPIGAEPQEMPHAGAGGVDRDVRGVHPGDRAHVRVVRAHVRLQAQHPLHHRHPRARAAHDFRLRQLQGEGGVPGAGADGDIHRVPLLVGDQK</sequence>
<feature type="transmembrane region" description="Helical" evidence="6">
    <location>
        <begin position="186"/>
        <end position="204"/>
    </location>
</feature>
<dbReference type="Proteomes" id="UP000015105">
    <property type="component" value="Chromosome 3D"/>
</dbReference>
<feature type="transmembrane region" description="Helical" evidence="6">
    <location>
        <begin position="106"/>
        <end position="123"/>
    </location>
</feature>
<evidence type="ECO:0000313" key="7">
    <source>
        <dbReference type="EnsemblPlants" id="AET3Gv20260800.5"/>
    </source>
</evidence>
<evidence type="ECO:0000256" key="2">
    <source>
        <dbReference type="ARBA" id="ARBA00006665"/>
    </source>
</evidence>
<evidence type="ECO:0000256" key="3">
    <source>
        <dbReference type="ARBA" id="ARBA00022692"/>
    </source>
</evidence>
<reference evidence="7" key="4">
    <citation type="submission" date="2019-03" db="UniProtKB">
        <authorList>
            <consortium name="EnsemblPlants"/>
        </authorList>
    </citation>
    <scope>IDENTIFICATION</scope>
</reference>
<organism evidence="7 8">
    <name type="scientific">Aegilops tauschii subsp. strangulata</name>
    <name type="common">Goatgrass</name>
    <dbReference type="NCBI Taxonomy" id="200361"/>
    <lineage>
        <taxon>Eukaryota</taxon>
        <taxon>Viridiplantae</taxon>
        <taxon>Streptophyta</taxon>
        <taxon>Embryophyta</taxon>
        <taxon>Tracheophyta</taxon>
        <taxon>Spermatophyta</taxon>
        <taxon>Magnoliopsida</taxon>
        <taxon>Liliopsida</taxon>
        <taxon>Poales</taxon>
        <taxon>Poaceae</taxon>
        <taxon>BOP clade</taxon>
        <taxon>Pooideae</taxon>
        <taxon>Triticodae</taxon>
        <taxon>Triticeae</taxon>
        <taxon>Triticinae</taxon>
        <taxon>Aegilops</taxon>
    </lineage>
</organism>